<comment type="caution">
    <text evidence="1">The sequence shown here is derived from an EMBL/GenBank/DDBJ whole genome shotgun (WGS) entry which is preliminary data.</text>
</comment>
<sequence>MLKITSVKDANNDLLVDGAVTSTPLVSISGAAPQNTKLVGIYSDGKTRMAVAPVSATGDWETNFRIDDVREYRLTVGNAGVGDRIPSSKAWMLTATYADESDLGIFMIRDFATGQVIPNGGKLPNRSKLLQVTGKYMRSPMQYVSVRTSIQWTGVPDRIDRNDFAMSGPERTWETFHFPGEWRQDGKITFWIADGRAEKSVSAPAWSEPYVIYFDGVRKT</sequence>
<dbReference type="Proteomes" id="UP000247755">
    <property type="component" value="Unassembled WGS sequence"/>
</dbReference>
<reference evidence="1 2" key="1">
    <citation type="submission" date="2018-05" db="EMBL/GenBank/DDBJ databases">
        <title>Comparative genomics of bacterial root endophytes of switchgrass collected from native prairies over two seasons.</title>
        <authorList>
            <person name="Tang Y."/>
        </authorList>
    </citation>
    <scope>NUCLEOTIDE SEQUENCE [LARGE SCALE GENOMIC DNA]</scope>
    <source>
        <strain evidence="1 2">NFIX32</strain>
    </source>
</reference>
<proteinExistence type="predicted"/>
<evidence type="ECO:0000313" key="1">
    <source>
        <dbReference type="EMBL" id="PXX25829.1"/>
    </source>
</evidence>
<dbReference type="AlphaFoldDB" id="A0A318IEQ0"/>
<dbReference type="RefSeq" id="WP_072443624.1">
    <property type="nucleotide sequence ID" value="NZ_CADFDT010000041.1"/>
</dbReference>
<organism evidence="1 2">
    <name type="scientific">Burkholderia pyrrocinia</name>
    <name type="common">Pseudomonas pyrrocinia</name>
    <dbReference type="NCBI Taxonomy" id="60550"/>
    <lineage>
        <taxon>Bacteria</taxon>
        <taxon>Pseudomonadati</taxon>
        <taxon>Pseudomonadota</taxon>
        <taxon>Betaproteobacteria</taxon>
        <taxon>Burkholderiales</taxon>
        <taxon>Burkholderiaceae</taxon>
        <taxon>Burkholderia</taxon>
        <taxon>Burkholderia cepacia complex</taxon>
    </lineage>
</organism>
<dbReference type="EMBL" id="QJJY01000026">
    <property type="protein sequence ID" value="PXX25829.1"/>
    <property type="molecule type" value="Genomic_DNA"/>
</dbReference>
<protein>
    <submittedName>
        <fullName evidence="1">Uncharacterized protein</fullName>
    </submittedName>
</protein>
<gene>
    <name evidence="1" type="ORF">NA66_102666</name>
</gene>
<name>A0A318IEQ0_BURPY</name>
<evidence type="ECO:0000313" key="2">
    <source>
        <dbReference type="Proteomes" id="UP000247755"/>
    </source>
</evidence>
<accession>A0A318IEQ0</accession>